<dbReference type="InterPro" id="IPR003782">
    <property type="entry name" value="SCO1/SenC"/>
</dbReference>
<dbReference type="Gene3D" id="3.40.30.10">
    <property type="entry name" value="Glutaredoxin"/>
    <property type="match status" value="1"/>
</dbReference>
<evidence type="ECO:0000313" key="4">
    <source>
        <dbReference type="Proteomes" id="UP001158049"/>
    </source>
</evidence>
<name>A0ABY1Q3M4_9BURK</name>
<dbReference type="Pfam" id="PF02630">
    <property type="entry name" value="SCO1-SenC"/>
    <property type="match status" value="1"/>
</dbReference>
<evidence type="ECO:0000256" key="2">
    <source>
        <dbReference type="SAM" id="SignalP"/>
    </source>
</evidence>
<gene>
    <name evidence="3" type="ORF">SAMN06295970_105232</name>
</gene>
<proteinExistence type="inferred from homology"/>
<dbReference type="PANTHER" id="PTHR12151:SF5">
    <property type="entry name" value="AT19154P"/>
    <property type="match status" value="1"/>
</dbReference>
<dbReference type="CDD" id="cd02968">
    <property type="entry name" value="SCO"/>
    <property type="match status" value="1"/>
</dbReference>
<feature type="chain" id="PRO_5045581718" evidence="2">
    <location>
        <begin position="32"/>
        <end position="192"/>
    </location>
</feature>
<dbReference type="InterPro" id="IPR036249">
    <property type="entry name" value="Thioredoxin-like_sf"/>
</dbReference>
<organism evidence="3 4">
    <name type="scientific">Noviherbaspirillum suwonense</name>
    <dbReference type="NCBI Taxonomy" id="1224511"/>
    <lineage>
        <taxon>Bacteria</taxon>
        <taxon>Pseudomonadati</taxon>
        <taxon>Pseudomonadota</taxon>
        <taxon>Betaproteobacteria</taxon>
        <taxon>Burkholderiales</taxon>
        <taxon>Oxalobacteraceae</taxon>
        <taxon>Noviherbaspirillum</taxon>
    </lineage>
</organism>
<keyword evidence="4" id="KW-1185">Reference proteome</keyword>
<evidence type="ECO:0000313" key="3">
    <source>
        <dbReference type="EMBL" id="SMP58294.1"/>
    </source>
</evidence>
<reference evidence="3 4" key="1">
    <citation type="submission" date="2017-05" db="EMBL/GenBank/DDBJ databases">
        <authorList>
            <person name="Varghese N."/>
            <person name="Submissions S."/>
        </authorList>
    </citation>
    <scope>NUCLEOTIDE SEQUENCE [LARGE SCALE GENOMIC DNA]</scope>
    <source>
        <strain evidence="3 4">DSM 26001</strain>
    </source>
</reference>
<dbReference type="InterPro" id="IPR006311">
    <property type="entry name" value="TAT_signal"/>
</dbReference>
<keyword evidence="2" id="KW-0732">Signal</keyword>
<dbReference type="Proteomes" id="UP001158049">
    <property type="component" value="Unassembled WGS sequence"/>
</dbReference>
<comment type="caution">
    <text evidence="3">The sequence shown here is derived from an EMBL/GenBank/DDBJ whole genome shotgun (WGS) entry which is preliminary data.</text>
</comment>
<accession>A0ABY1Q3M4</accession>
<comment type="similarity">
    <text evidence="1">Belongs to the SCO1/2 family.</text>
</comment>
<protein>
    <submittedName>
        <fullName evidence="3">Protein SCO1/2</fullName>
    </submittedName>
</protein>
<evidence type="ECO:0000256" key="1">
    <source>
        <dbReference type="ARBA" id="ARBA00010996"/>
    </source>
</evidence>
<dbReference type="SUPFAM" id="SSF52833">
    <property type="entry name" value="Thioredoxin-like"/>
    <property type="match status" value="1"/>
</dbReference>
<dbReference type="EMBL" id="FXUL01000005">
    <property type="protein sequence ID" value="SMP58294.1"/>
    <property type="molecule type" value="Genomic_DNA"/>
</dbReference>
<dbReference type="PROSITE" id="PS51318">
    <property type="entry name" value="TAT"/>
    <property type="match status" value="1"/>
</dbReference>
<dbReference type="PANTHER" id="PTHR12151">
    <property type="entry name" value="ELECTRON TRANSPORT PROTIN SCO1/SENC FAMILY MEMBER"/>
    <property type="match status" value="1"/>
</dbReference>
<sequence>MNSKRLFLKGGLVAAPALALTAALKPAPAGAAVYFPNTVLQTHDGRKVRFYDDLLKGKLVVINMMYTVCTGVCPANTASLKAVQQALGPRVGRDIFMYSLSLRPEFDSPEALRDYVRQYDIGPGWTFLTGAPQDMEVLRRKLGFYDSDPVADADISNHTGVVRIGNLPAERWCMVPAQSSTSQIVTSILGAA</sequence>
<feature type="signal peptide" evidence="2">
    <location>
        <begin position="1"/>
        <end position="31"/>
    </location>
</feature>
<dbReference type="RefSeq" id="WP_283442090.1">
    <property type="nucleotide sequence ID" value="NZ_FXUL01000005.1"/>
</dbReference>